<sequence length="53" mass="5948">SGTGIGCYYDPLVHELLGLTDESMASLYHFTLGRAVWDTRLCNMPAYPALRRD</sequence>
<dbReference type="PANTHER" id="PTHR42741:SF3">
    <property type="entry name" value="NITROREDUCTASE FAMILY PROTEIN"/>
    <property type="match status" value="1"/>
</dbReference>
<gene>
    <name evidence="1" type="ORF">DT376_30185</name>
</gene>
<dbReference type="GO" id="GO:0016491">
    <property type="term" value="F:oxidoreductase activity"/>
    <property type="evidence" value="ECO:0007669"/>
    <property type="project" value="InterPro"/>
</dbReference>
<dbReference type="Proteomes" id="UP000253594">
    <property type="component" value="Unassembled WGS sequence"/>
</dbReference>
<name>A0A367M2T4_PSEAI</name>
<feature type="non-terminal residue" evidence="1">
    <location>
        <position position="1"/>
    </location>
</feature>
<protein>
    <submittedName>
        <fullName evidence="1">SagB/ThcOx family dehydrogenase</fullName>
    </submittedName>
</protein>
<evidence type="ECO:0000313" key="1">
    <source>
        <dbReference type="EMBL" id="RCI71243.1"/>
    </source>
</evidence>
<dbReference type="Gene3D" id="3.40.109.10">
    <property type="entry name" value="NADH Oxidase"/>
    <property type="match status" value="1"/>
</dbReference>
<evidence type="ECO:0000313" key="2">
    <source>
        <dbReference type="Proteomes" id="UP000253594"/>
    </source>
</evidence>
<proteinExistence type="predicted"/>
<dbReference type="AlphaFoldDB" id="A0A367M2T4"/>
<dbReference type="PANTHER" id="PTHR42741">
    <property type="entry name" value="NITROREDUCTASE FAMILY PROTEIN"/>
    <property type="match status" value="1"/>
</dbReference>
<comment type="caution">
    <text evidence="1">The sequence shown here is derived from an EMBL/GenBank/DDBJ whole genome shotgun (WGS) entry which is preliminary data.</text>
</comment>
<reference evidence="1 2" key="1">
    <citation type="submission" date="2018-07" db="EMBL/GenBank/DDBJ databases">
        <title>Mechanisms of high-level aminoglycoside resistance among Gram-negative pathogens in Brazil.</title>
        <authorList>
            <person name="Ballaben A.S."/>
            <person name="Darini A.L.C."/>
            <person name="Doi Y."/>
        </authorList>
    </citation>
    <scope>NUCLEOTIDE SEQUENCE [LARGE SCALE GENOMIC DNA]</scope>
    <source>
        <strain evidence="1 2">B2-305</strain>
    </source>
</reference>
<organism evidence="1 2">
    <name type="scientific">Pseudomonas aeruginosa</name>
    <dbReference type="NCBI Taxonomy" id="287"/>
    <lineage>
        <taxon>Bacteria</taxon>
        <taxon>Pseudomonadati</taxon>
        <taxon>Pseudomonadota</taxon>
        <taxon>Gammaproteobacteria</taxon>
        <taxon>Pseudomonadales</taxon>
        <taxon>Pseudomonadaceae</taxon>
        <taxon>Pseudomonas</taxon>
    </lineage>
</organism>
<accession>A0A367M2T4</accession>
<dbReference type="EMBL" id="QORE01001521">
    <property type="protein sequence ID" value="RCI71243.1"/>
    <property type="molecule type" value="Genomic_DNA"/>
</dbReference>
<dbReference type="InterPro" id="IPR000415">
    <property type="entry name" value="Nitroreductase-like"/>
</dbReference>